<sequence>MAEQSGANVNQSHYFDSDRSYRKAVAAELIAALDEGCVWELAAKLQQMGRIKHDLPLRPGARQASNSRQQAHNLTLSTSVLPSQQSAEHSQQQQQQQPQQMGAPPMRR</sequence>
<protein>
    <submittedName>
        <fullName evidence="2">Uncharacterized protein</fullName>
    </submittedName>
</protein>
<dbReference type="EMBL" id="HBFQ01007914">
    <property type="protein sequence ID" value="CAD8831197.1"/>
    <property type="molecule type" value="Transcribed_RNA"/>
</dbReference>
<gene>
    <name evidence="2" type="ORF">NSCI0253_LOCUS5544</name>
</gene>
<name>A0A7S0ZT18_NOCSC</name>
<evidence type="ECO:0000313" key="2">
    <source>
        <dbReference type="EMBL" id="CAD8831197.1"/>
    </source>
</evidence>
<accession>A0A7S0ZT18</accession>
<reference evidence="2" key="1">
    <citation type="submission" date="2021-01" db="EMBL/GenBank/DDBJ databases">
        <authorList>
            <person name="Corre E."/>
            <person name="Pelletier E."/>
            <person name="Niang G."/>
            <person name="Scheremetjew M."/>
            <person name="Finn R."/>
            <person name="Kale V."/>
            <person name="Holt S."/>
            <person name="Cochrane G."/>
            <person name="Meng A."/>
            <person name="Brown T."/>
            <person name="Cohen L."/>
        </authorList>
    </citation>
    <scope>NUCLEOTIDE SEQUENCE</scope>
</reference>
<evidence type="ECO:0000256" key="1">
    <source>
        <dbReference type="SAM" id="MobiDB-lite"/>
    </source>
</evidence>
<dbReference type="AlphaFoldDB" id="A0A7S0ZT18"/>
<feature type="region of interest" description="Disordered" evidence="1">
    <location>
        <begin position="57"/>
        <end position="108"/>
    </location>
</feature>
<organism evidence="2">
    <name type="scientific">Noctiluca scintillans</name>
    <name type="common">Sea sparkle</name>
    <name type="synonym">Red tide dinoflagellate</name>
    <dbReference type="NCBI Taxonomy" id="2966"/>
    <lineage>
        <taxon>Eukaryota</taxon>
        <taxon>Sar</taxon>
        <taxon>Alveolata</taxon>
        <taxon>Dinophyceae</taxon>
        <taxon>Noctilucales</taxon>
        <taxon>Noctilucaceae</taxon>
        <taxon>Noctiluca</taxon>
    </lineage>
</organism>
<proteinExistence type="predicted"/>
<feature type="compositionally biased region" description="Polar residues" evidence="1">
    <location>
        <begin position="63"/>
        <end position="82"/>
    </location>
</feature>
<feature type="compositionally biased region" description="Low complexity" evidence="1">
    <location>
        <begin position="83"/>
        <end position="100"/>
    </location>
</feature>